<protein>
    <recommendedName>
        <fullName evidence="4">Lipoprotein</fullName>
    </recommendedName>
</protein>
<accession>A0ABR7YEK6</accession>
<organism evidence="2 3">
    <name type="scientific">Sphingobacterium litopenaei</name>
    <dbReference type="NCBI Taxonomy" id="2763500"/>
    <lineage>
        <taxon>Bacteria</taxon>
        <taxon>Pseudomonadati</taxon>
        <taxon>Bacteroidota</taxon>
        <taxon>Sphingobacteriia</taxon>
        <taxon>Sphingobacteriales</taxon>
        <taxon>Sphingobacteriaceae</taxon>
        <taxon>Sphingobacterium</taxon>
    </lineage>
</organism>
<evidence type="ECO:0000256" key="1">
    <source>
        <dbReference type="SAM" id="SignalP"/>
    </source>
</evidence>
<keyword evidence="3" id="KW-1185">Reference proteome</keyword>
<comment type="caution">
    <text evidence="2">The sequence shown here is derived from an EMBL/GenBank/DDBJ whole genome shotgun (WGS) entry which is preliminary data.</text>
</comment>
<sequence length="185" mass="21201">MKQRNLSRNINVLCILLFGSMWAPSCSPRQEENKLSSSYEKKLINYKEGTLLFDEYSNTNNKVLTEFRKGEPDSRWYWISLEDLEGYIHYVKENAKKQQLENLGLRIYLGKYPLDYPKDKMANPDYAGYQTIFIVPTTQTTTSQNQNIKSLTSTSTSRNEDITTISGINAVNLAPPPKVPSEGMQ</sequence>
<feature type="chain" id="PRO_5046225967" description="Lipoprotein" evidence="1">
    <location>
        <begin position="24"/>
        <end position="185"/>
    </location>
</feature>
<feature type="signal peptide" evidence="1">
    <location>
        <begin position="1"/>
        <end position="23"/>
    </location>
</feature>
<name>A0ABR7YEK6_9SPHI</name>
<dbReference type="Proteomes" id="UP000651271">
    <property type="component" value="Unassembled WGS sequence"/>
</dbReference>
<proteinExistence type="predicted"/>
<evidence type="ECO:0000313" key="2">
    <source>
        <dbReference type="EMBL" id="MBD1429706.1"/>
    </source>
</evidence>
<dbReference type="EMBL" id="JACOIJ010000014">
    <property type="protein sequence ID" value="MBD1429706.1"/>
    <property type="molecule type" value="Genomic_DNA"/>
</dbReference>
<dbReference type="RefSeq" id="WP_165292257.1">
    <property type="nucleotide sequence ID" value="NZ_JACOIJ010000014.1"/>
</dbReference>
<evidence type="ECO:0008006" key="4">
    <source>
        <dbReference type="Google" id="ProtNLM"/>
    </source>
</evidence>
<gene>
    <name evidence="2" type="ORF">H8B04_09000</name>
</gene>
<evidence type="ECO:0000313" key="3">
    <source>
        <dbReference type="Proteomes" id="UP000651271"/>
    </source>
</evidence>
<keyword evidence="1" id="KW-0732">Signal</keyword>
<reference evidence="2 3" key="1">
    <citation type="submission" date="2020-08" db="EMBL/GenBank/DDBJ databases">
        <title>Sphingobacterium sp. DN04309 isolated from aquaculture water.</title>
        <authorList>
            <person name="Zhang M."/>
        </authorList>
    </citation>
    <scope>NUCLEOTIDE SEQUENCE [LARGE SCALE GENOMIC DNA]</scope>
    <source>
        <strain evidence="2 3">DN04309</strain>
    </source>
</reference>